<gene>
    <name evidence="8" type="ORF">OLMES_2468</name>
</gene>
<organism evidence="8 9">
    <name type="scientific">Oleiphilus messinensis</name>
    <dbReference type="NCBI Taxonomy" id="141451"/>
    <lineage>
        <taxon>Bacteria</taxon>
        <taxon>Pseudomonadati</taxon>
        <taxon>Pseudomonadota</taxon>
        <taxon>Gammaproteobacteria</taxon>
        <taxon>Oceanospirillales</taxon>
        <taxon>Oleiphilaceae</taxon>
        <taxon>Oleiphilus</taxon>
    </lineage>
</organism>
<dbReference type="GO" id="GO:0003988">
    <property type="term" value="F:acetyl-CoA C-acyltransferase activity"/>
    <property type="evidence" value="ECO:0007669"/>
    <property type="project" value="UniProtKB-ARBA"/>
</dbReference>
<dbReference type="InterPro" id="IPR020615">
    <property type="entry name" value="Thiolase_acyl_enz_int_AS"/>
</dbReference>
<keyword evidence="2 5" id="KW-0808">Transferase</keyword>
<dbReference type="Pfam" id="PF02803">
    <property type="entry name" value="Thiolase_C"/>
    <property type="match status" value="1"/>
</dbReference>
<dbReference type="Proteomes" id="UP000196027">
    <property type="component" value="Chromosome"/>
</dbReference>
<evidence type="ECO:0000256" key="1">
    <source>
        <dbReference type="ARBA" id="ARBA00010982"/>
    </source>
</evidence>
<dbReference type="InterPro" id="IPR020610">
    <property type="entry name" value="Thiolase_AS"/>
</dbReference>
<dbReference type="Pfam" id="PF00108">
    <property type="entry name" value="Thiolase_N"/>
    <property type="match status" value="1"/>
</dbReference>
<dbReference type="PANTHER" id="PTHR43365">
    <property type="entry name" value="BLR7806 PROTEIN"/>
    <property type="match status" value="1"/>
</dbReference>
<dbReference type="SUPFAM" id="SSF53901">
    <property type="entry name" value="Thiolase-like"/>
    <property type="match status" value="2"/>
</dbReference>
<sequence length="405" mass="42729">MSDAYIFDAIRTPRGKGKKEGSLHEVKPITLLTTLMTALTQRNNNFDTAQVDDVILGCVTPLGDQGGNIAKTAALAAGWDWDVAGMHLNRFCASGLEAVNIAAQKVKSGWEDLIVCGGVESMSRVPMTSDGGPWAMDPATNFTTHFVPQGIGADIIATIEGISREAADKFAVESQAKATAAQKAGYFKQSIIPVIDQNGLTILAEDEFLRPGTTVEDLKTLKPSFEAMGDMGYDTVALSKYPGLEQINHVHHAGNSSGIVDGAALVLVGSKEKGEELGVLPRAKILSVAVCSTDPTIMLTGPAPAAKKALNKAGLTVEDIDLFEVNEAFASVVLRFIRELNIDSDKVNVNGGAIALGHPLGATGAMILGTLLDELERRDLNRGLATLCVGGGMGIATIIERFIED</sequence>
<dbReference type="PROSITE" id="PS00099">
    <property type="entry name" value="THIOLASE_3"/>
    <property type="match status" value="1"/>
</dbReference>
<reference evidence="8 9" key="1">
    <citation type="submission" date="2017-05" db="EMBL/GenBank/DDBJ databases">
        <title>Genomic insights into alkan degradation activity of Oleiphilus messinensis.</title>
        <authorList>
            <person name="Kozyavkin S.A."/>
            <person name="Slesarev A.I."/>
            <person name="Golyshin P.N."/>
            <person name="Korzhenkov A."/>
            <person name="Golyshina O.N."/>
            <person name="Toshchakov S.V."/>
        </authorList>
    </citation>
    <scope>NUCLEOTIDE SEQUENCE [LARGE SCALE GENOMIC DNA]</scope>
    <source>
        <strain evidence="8 9">ME102</strain>
    </source>
</reference>
<dbReference type="PIRSF" id="PIRSF000429">
    <property type="entry name" value="Ac-CoA_Ac_transf"/>
    <property type="match status" value="1"/>
</dbReference>
<dbReference type="Gene3D" id="3.40.47.10">
    <property type="match status" value="2"/>
</dbReference>
<keyword evidence="3 5" id="KW-0012">Acyltransferase</keyword>
<dbReference type="InterPro" id="IPR002155">
    <property type="entry name" value="Thiolase"/>
</dbReference>
<evidence type="ECO:0000313" key="9">
    <source>
        <dbReference type="Proteomes" id="UP000196027"/>
    </source>
</evidence>
<dbReference type="PROSITE" id="PS00098">
    <property type="entry name" value="THIOLASE_1"/>
    <property type="match status" value="1"/>
</dbReference>
<dbReference type="InterPro" id="IPR020617">
    <property type="entry name" value="Thiolase_C"/>
</dbReference>
<feature type="domain" description="Thiolase C-terminal" evidence="7">
    <location>
        <begin position="281"/>
        <end position="401"/>
    </location>
</feature>
<proteinExistence type="inferred from homology"/>
<dbReference type="OrthoDB" id="9764638at2"/>
<dbReference type="EMBL" id="CP021425">
    <property type="protein sequence ID" value="ARU56529.1"/>
    <property type="molecule type" value="Genomic_DNA"/>
</dbReference>
<feature type="active site" description="Acyl-thioester intermediate" evidence="4">
    <location>
        <position position="92"/>
    </location>
</feature>
<evidence type="ECO:0000256" key="2">
    <source>
        <dbReference type="ARBA" id="ARBA00022679"/>
    </source>
</evidence>
<dbReference type="NCBIfam" id="TIGR01930">
    <property type="entry name" value="AcCoA-C-Actrans"/>
    <property type="match status" value="1"/>
</dbReference>
<feature type="active site" description="Proton acceptor" evidence="4">
    <location>
        <position position="358"/>
    </location>
</feature>
<dbReference type="PANTHER" id="PTHR43365:SF1">
    <property type="entry name" value="ACETYL-COA C-ACYLTRANSFERASE"/>
    <property type="match status" value="1"/>
</dbReference>
<dbReference type="InterPro" id="IPR020616">
    <property type="entry name" value="Thiolase_N"/>
</dbReference>
<dbReference type="CDD" id="cd00751">
    <property type="entry name" value="thiolase"/>
    <property type="match status" value="1"/>
</dbReference>
<evidence type="ECO:0000259" key="6">
    <source>
        <dbReference type="Pfam" id="PF00108"/>
    </source>
</evidence>
<dbReference type="RefSeq" id="WP_087461504.1">
    <property type="nucleotide sequence ID" value="NZ_CP021425.1"/>
</dbReference>
<dbReference type="KEGG" id="ome:OLMES_2468"/>
<dbReference type="AlphaFoldDB" id="A0A1Y0I8K3"/>
<protein>
    <submittedName>
        <fullName evidence="8">Acetyl-CoA acetyltransferase</fullName>
    </submittedName>
</protein>
<evidence type="ECO:0000256" key="3">
    <source>
        <dbReference type="ARBA" id="ARBA00023315"/>
    </source>
</evidence>
<feature type="domain" description="Thiolase N-terminal" evidence="6">
    <location>
        <begin position="5"/>
        <end position="271"/>
    </location>
</feature>
<dbReference type="InterPro" id="IPR020613">
    <property type="entry name" value="Thiolase_CS"/>
</dbReference>
<dbReference type="PROSITE" id="PS00737">
    <property type="entry name" value="THIOLASE_2"/>
    <property type="match status" value="1"/>
</dbReference>
<name>A0A1Y0I8K3_9GAMM</name>
<evidence type="ECO:0000259" key="7">
    <source>
        <dbReference type="Pfam" id="PF02803"/>
    </source>
</evidence>
<feature type="active site" description="Proton acceptor" evidence="4">
    <location>
        <position position="388"/>
    </location>
</feature>
<dbReference type="NCBIfam" id="NF006090">
    <property type="entry name" value="PRK08242.1"/>
    <property type="match status" value="1"/>
</dbReference>
<accession>A0A1Y0I8K3</accession>
<comment type="similarity">
    <text evidence="1 5">Belongs to the thiolase-like superfamily. Thiolase family.</text>
</comment>
<dbReference type="InterPro" id="IPR016039">
    <property type="entry name" value="Thiolase-like"/>
</dbReference>
<evidence type="ECO:0000313" key="8">
    <source>
        <dbReference type="EMBL" id="ARU56529.1"/>
    </source>
</evidence>
<evidence type="ECO:0000256" key="4">
    <source>
        <dbReference type="PIRSR" id="PIRSR000429-1"/>
    </source>
</evidence>
<evidence type="ECO:0000256" key="5">
    <source>
        <dbReference type="RuleBase" id="RU003557"/>
    </source>
</evidence>
<keyword evidence="9" id="KW-1185">Reference proteome</keyword>